<protein>
    <submittedName>
        <fullName evidence="2">Uncharacterized protein</fullName>
    </submittedName>
</protein>
<accession>A0AAP0KCE2</accession>
<gene>
    <name evidence="2" type="ORF">Scep_007726</name>
</gene>
<proteinExistence type="predicted"/>
<comment type="caution">
    <text evidence="2">The sequence shown here is derived from an EMBL/GenBank/DDBJ whole genome shotgun (WGS) entry which is preliminary data.</text>
</comment>
<feature type="region of interest" description="Disordered" evidence="1">
    <location>
        <begin position="1"/>
        <end position="55"/>
    </location>
</feature>
<keyword evidence="3" id="KW-1185">Reference proteome</keyword>
<evidence type="ECO:0000256" key="1">
    <source>
        <dbReference type="SAM" id="MobiDB-lite"/>
    </source>
</evidence>
<dbReference type="Proteomes" id="UP001419268">
    <property type="component" value="Unassembled WGS sequence"/>
</dbReference>
<reference evidence="2 3" key="1">
    <citation type="submission" date="2024-01" db="EMBL/GenBank/DDBJ databases">
        <title>Genome assemblies of Stephania.</title>
        <authorList>
            <person name="Yang L."/>
        </authorList>
    </citation>
    <scope>NUCLEOTIDE SEQUENCE [LARGE SCALE GENOMIC DNA]</scope>
    <source>
        <strain evidence="2">JXDWG</strain>
        <tissue evidence="2">Leaf</tissue>
    </source>
</reference>
<evidence type="ECO:0000313" key="3">
    <source>
        <dbReference type="Proteomes" id="UP001419268"/>
    </source>
</evidence>
<feature type="compositionally biased region" description="Gly residues" evidence="1">
    <location>
        <begin position="1"/>
        <end position="10"/>
    </location>
</feature>
<dbReference type="AlphaFoldDB" id="A0AAP0KCE2"/>
<name>A0AAP0KCE2_9MAGN</name>
<sequence length="236" mass="26393">MTVGGNGQTGGRRVVFGGVKARPGGRLPTAPPIGGRAGGRRPPTQQKRKQQRAQREVICGARKQRQRGRRSGAQRVKSEFIFGESETLMGHKWELKWCQRGIEDADKALAKAAPIWYCRTGDQHEVSGTWSVNGGYRECSKDMWEPGLSRILLHFELAGGVKRTNCSSEIVEEDARTHHLTAAVAKREYCSKHAGRVGRHHVAAALEVERAREFEQRCGKSMARISRKIDQQLERK</sequence>
<dbReference type="EMBL" id="JBBNAG010000003">
    <property type="protein sequence ID" value="KAK9148969.1"/>
    <property type="molecule type" value="Genomic_DNA"/>
</dbReference>
<organism evidence="2 3">
    <name type="scientific">Stephania cephalantha</name>
    <dbReference type="NCBI Taxonomy" id="152367"/>
    <lineage>
        <taxon>Eukaryota</taxon>
        <taxon>Viridiplantae</taxon>
        <taxon>Streptophyta</taxon>
        <taxon>Embryophyta</taxon>
        <taxon>Tracheophyta</taxon>
        <taxon>Spermatophyta</taxon>
        <taxon>Magnoliopsida</taxon>
        <taxon>Ranunculales</taxon>
        <taxon>Menispermaceae</taxon>
        <taxon>Menispermoideae</taxon>
        <taxon>Cissampelideae</taxon>
        <taxon>Stephania</taxon>
    </lineage>
</organism>
<evidence type="ECO:0000313" key="2">
    <source>
        <dbReference type="EMBL" id="KAK9148969.1"/>
    </source>
</evidence>